<dbReference type="PRINTS" id="PR00502">
    <property type="entry name" value="NUDIXFAMILY"/>
</dbReference>
<keyword evidence="6 10" id="KW-0378">Hydrolase</keyword>
<dbReference type="PANTHER" id="PTHR42904:SF6">
    <property type="entry name" value="NAD-CAPPED RNA HYDROLASE NUDT12"/>
    <property type="match status" value="1"/>
</dbReference>
<comment type="cofactor">
    <cofactor evidence="2">
        <name>Zn(2+)</name>
        <dbReference type="ChEBI" id="CHEBI:29105"/>
    </cofactor>
</comment>
<dbReference type="Pfam" id="PF09296">
    <property type="entry name" value="NUDIX-like"/>
    <property type="match status" value="1"/>
</dbReference>
<dbReference type="InterPro" id="IPR050241">
    <property type="entry name" value="NAD-cap_RNA_hydrolase_NudC"/>
</dbReference>
<dbReference type="Gene3D" id="3.90.79.10">
    <property type="entry name" value="Nucleoside Triphosphate Pyrophosphohydrolase"/>
    <property type="match status" value="1"/>
</dbReference>
<gene>
    <name evidence="12" type="primary">nudC</name>
    <name evidence="12" type="ORF">E4634_10185</name>
</gene>
<keyword evidence="8" id="KW-0520">NAD</keyword>
<dbReference type="OrthoDB" id="9791656at2"/>
<dbReference type="GO" id="GO:0110153">
    <property type="term" value="F:RNA NAD-cap (NMN-forming) hydrolase activity"/>
    <property type="evidence" value="ECO:0007669"/>
    <property type="project" value="RHEA"/>
</dbReference>
<keyword evidence="5" id="KW-0479">Metal-binding</keyword>
<evidence type="ECO:0000256" key="9">
    <source>
        <dbReference type="ARBA" id="ARBA00023679"/>
    </source>
</evidence>
<evidence type="ECO:0000256" key="4">
    <source>
        <dbReference type="ARBA" id="ARBA00012381"/>
    </source>
</evidence>
<reference evidence="12 13" key="1">
    <citation type="submission" date="2019-04" db="EMBL/GenBank/DDBJ databases">
        <title>Taxonomy of novel Haliea sp. from mangrove soil of West Coast of India.</title>
        <authorList>
            <person name="Verma A."/>
            <person name="Kumar P."/>
            <person name="Krishnamurthi S."/>
        </authorList>
    </citation>
    <scope>NUCLEOTIDE SEQUENCE [LARGE SCALE GENOMIC DNA]</scope>
    <source>
        <strain evidence="12 13">SAOS-164</strain>
    </source>
</reference>
<evidence type="ECO:0000313" key="13">
    <source>
        <dbReference type="Proteomes" id="UP000298050"/>
    </source>
</evidence>
<dbReference type="GO" id="GO:0046872">
    <property type="term" value="F:metal ion binding"/>
    <property type="evidence" value="ECO:0007669"/>
    <property type="project" value="UniProtKB-KW"/>
</dbReference>
<protein>
    <recommendedName>
        <fullName evidence="4">NAD(+) diphosphatase</fullName>
        <ecNumber evidence="4">3.6.1.22</ecNumber>
    </recommendedName>
</protein>
<comment type="similarity">
    <text evidence="3">Belongs to the Nudix hydrolase family. NudC subfamily.</text>
</comment>
<comment type="caution">
    <text evidence="12">The sequence shown here is derived from an EMBL/GenBank/DDBJ whole genome shotgun (WGS) entry which is preliminary data.</text>
</comment>
<dbReference type="EC" id="3.6.1.22" evidence="4"/>
<dbReference type="EMBL" id="SRLE01000007">
    <property type="protein sequence ID" value="TGD73393.1"/>
    <property type="molecule type" value="Genomic_DNA"/>
</dbReference>
<dbReference type="Gene3D" id="3.90.79.20">
    <property type="match status" value="1"/>
</dbReference>
<evidence type="ECO:0000259" key="11">
    <source>
        <dbReference type="PROSITE" id="PS51462"/>
    </source>
</evidence>
<dbReference type="RefSeq" id="WP_135443512.1">
    <property type="nucleotide sequence ID" value="NZ_SRLE01000007.1"/>
</dbReference>
<dbReference type="NCBIfam" id="NF001299">
    <property type="entry name" value="PRK00241.1"/>
    <property type="match status" value="1"/>
</dbReference>
<evidence type="ECO:0000256" key="10">
    <source>
        <dbReference type="RuleBase" id="RU003476"/>
    </source>
</evidence>
<dbReference type="InterPro" id="IPR020476">
    <property type="entry name" value="Nudix_hydrolase"/>
</dbReference>
<dbReference type="PANTHER" id="PTHR42904">
    <property type="entry name" value="NUDIX HYDROLASE, NUDC SUBFAMILY"/>
    <property type="match status" value="1"/>
</dbReference>
<feature type="domain" description="Nudix hydrolase" evidence="11">
    <location>
        <begin position="171"/>
        <end position="294"/>
    </location>
</feature>
<dbReference type="GO" id="GO:0035529">
    <property type="term" value="F:NADH pyrophosphatase activity"/>
    <property type="evidence" value="ECO:0007669"/>
    <property type="project" value="TreeGrafter"/>
</dbReference>
<evidence type="ECO:0000256" key="8">
    <source>
        <dbReference type="ARBA" id="ARBA00023027"/>
    </source>
</evidence>
<dbReference type="InterPro" id="IPR000086">
    <property type="entry name" value="NUDIX_hydrolase_dom"/>
</dbReference>
<comment type="cofactor">
    <cofactor evidence="1">
        <name>Mg(2+)</name>
        <dbReference type="ChEBI" id="CHEBI:18420"/>
    </cofactor>
</comment>
<name>A0A4Z0M132_9GAMM</name>
<dbReference type="PROSITE" id="PS00893">
    <property type="entry name" value="NUDIX_BOX"/>
    <property type="match status" value="1"/>
</dbReference>
<proteinExistence type="inferred from homology"/>
<dbReference type="InterPro" id="IPR015375">
    <property type="entry name" value="NADH_PPase-like_N"/>
</dbReference>
<comment type="catalytic activity">
    <reaction evidence="9">
        <text>a 5'-end NAD(+)-phospho-ribonucleoside in mRNA + H2O = a 5'-end phospho-adenosine-phospho-ribonucleoside in mRNA + beta-nicotinamide D-ribonucleotide + 2 H(+)</text>
        <dbReference type="Rhea" id="RHEA:60876"/>
        <dbReference type="Rhea" id="RHEA-COMP:15698"/>
        <dbReference type="Rhea" id="RHEA-COMP:15719"/>
        <dbReference type="ChEBI" id="CHEBI:14649"/>
        <dbReference type="ChEBI" id="CHEBI:15377"/>
        <dbReference type="ChEBI" id="CHEBI:15378"/>
        <dbReference type="ChEBI" id="CHEBI:144029"/>
        <dbReference type="ChEBI" id="CHEBI:144051"/>
    </reaction>
    <physiologicalReaction direction="left-to-right" evidence="9">
        <dbReference type="Rhea" id="RHEA:60877"/>
    </physiologicalReaction>
</comment>
<dbReference type="Pfam" id="PF00293">
    <property type="entry name" value="NUDIX"/>
    <property type="match status" value="1"/>
</dbReference>
<dbReference type="InterPro" id="IPR020084">
    <property type="entry name" value="NUDIX_hydrolase_CS"/>
</dbReference>
<accession>A0A4Z0M132</accession>
<keyword evidence="13" id="KW-1185">Reference proteome</keyword>
<keyword evidence="7" id="KW-0460">Magnesium</keyword>
<evidence type="ECO:0000256" key="7">
    <source>
        <dbReference type="ARBA" id="ARBA00022842"/>
    </source>
</evidence>
<dbReference type="GO" id="GO:0006742">
    <property type="term" value="P:NADP+ catabolic process"/>
    <property type="evidence" value="ECO:0007669"/>
    <property type="project" value="TreeGrafter"/>
</dbReference>
<dbReference type="GO" id="GO:0019677">
    <property type="term" value="P:NAD+ catabolic process"/>
    <property type="evidence" value="ECO:0007669"/>
    <property type="project" value="TreeGrafter"/>
</dbReference>
<dbReference type="PROSITE" id="PS51462">
    <property type="entry name" value="NUDIX"/>
    <property type="match status" value="1"/>
</dbReference>
<evidence type="ECO:0000256" key="5">
    <source>
        <dbReference type="ARBA" id="ARBA00022723"/>
    </source>
</evidence>
<dbReference type="Pfam" id="PF09297">
    <property type="entry name" value="Zn_ribbon_NUD"/>
    <property type="match status" value="1"/>
</dbReference>
<evidence type="ECO:0000313" key="12">
    <source>
        <dbReference type="EMBL" id="TGD73393.1"/>
    </source>
</evidence>
<evidence type="ECO:0000256" key="2">
    <source>
        <dbReference type="ARBA" id="ARBA00001947"/>
    </source>
</evidence>
<dbReference type="InterPro" id="IPR049734">
    <property type="entry name" value="NudC-like_C"/>
</dbReference>
<evidence type="ECO:0000256" key="6">
    <source>
        <dbReference type="ARBA" id="ARBA00022801"/>
    </source>
</evidence>
<organism evidence="12 13">
    <name type="scientific">Mangrovimicrobium sediminis</name>
    <dbReference type="NCBI Taxonomy" id="2562682"/>
    <lineage>
        <taxon>Bacteria</taxon>
        <taxon>Pseudomonadati</taxon>
        <taxon>Pseudomonadota</taxon>
        <taxon>Gammaproteobacteria</taxon>
        <taxon>Cellvibrionales</taxon>
        <taxon>Halieaceae</taxon>
        <taxon>Mangrovimicrobium</taxon>
    </lineage>
</organism>
<dbReference type="AlphaFoldDB" id="A0A4Z0M132"/>
<dbReference type="CDD" id="cd03429">
    <property type="entry name" value="NUDIX_NADH_pyrophosphatase_Nudt13"/>
    <property type="match status" value="1"/>
</dbReference>
<dbReference type="InterPro" id="IPR015797">
    <property type="entry name" value="NUDIX_hydrolase-like_dom_sf"/>
</dbReference>
<dbReference type="Proteomes" id="UP000298050">
    <property type="component" value="Unassembled WGS sequence"/>
</dbReference>
<evidence type="ECO:0000256" key="1">
    <source>
        <dbReference type="ARBA" id="ARBA00001946"/>
    </source>
</evidence>
<dbReference type="SUPFAM" id="SSF55811">
    <property type="entry name" value="Nudix"/>
    <property type="match status" value="1"/>
</dbReference>
<sequence>MASPGNPNTFTDNPLDRASHLRADPDWLRAAKCSARARFVALWRLRPLLRAAAGSAPSEIAWLDAAALAGCRVEDAVFLGRDEEHDYFALDATHLAQDEEDLPFRELGSYEDLMFALGRLDGVSASLLAQAKSMVDWHARHGFCARCGAVTHFADGGYRRDCPACEAQHFPRTDPVVISLVVREGRCLLGRNAMFRGPMFTALAGFLEPGETVEEAVAREVMEEVGVAVGEVRYLFTQPWPFPSSLMIGCIAQGLGEAITLDEKEIAEARWFTPEQLRQAIADSQDLDYRSMMSDPAGAGTPSFFVPPPSAIAHQLMLAWLAQV</sequence>
<evidence type="ECO:0000256" key="3">
    <source>
        <dbReference type="ARBA" id="ARBA00009595"/>
    </source>
</evidence>
<dbReference type="GO" id="GO:0005829">
    <property type="term" value="C:cytosol"/>
    <property type="evidence" value="ECO:0007669"/>
    <property type="project" value="TreeGrafter"/>
</dbReference>
<dbReference type="InterPro" id="IPR015376">
    <property type="entry name" value="Znr_NADH_PPase"/>
</dbReference>